<dbReference type="FunFam" id="3.30.930.10:FF:000159">
    <property type="entry name" value="Octanoyltransferase"/>
    <property type="match status" value="1"/>
</dbReference>
<dbReference type="RefSeq" id="WP_140827731.1">
    <property type="nucleotide sequence ID" value="NZ_VFYP01000001.1"/>
</dbReference>
<sequence>MQRTDLDHHMFAREDCPPVRWRVSDGLVAYDDAVAEMERQVGLIADGAADELVWLVEHPPLYTAGTSADSKDLIEPDRFPVFATGRGGEYTYHGPGQRVAYVMLDLKRRRQDVRAYVGALEEVVIRTLDSMNVKGERREDRVGVWVRRPERPPLPDGTMAEDKIAALGIRLRKWVSFHGLSINVDPDLSHFSGIVPCGISAYGVTSLVDLGLPVMMADVDMRLREAFEEIFGPTVSEA</sequence>
<keyword evidence="13" id="KW-1185">Reference proteome</keyword>
<keyword evidence="2 6" id="KW-0963">Cytoplasm</keyword>
<evidence type="ECO:0000256" key="8">
    <source>
        <dbReference type="PIRSR" id="PIRSR016262-1"/>
    </source>
</evidence>
<dbReference type="EC" id="2.3.1.181" evidence="6 7"/>
<dbReference type="CDD" id="cd16444">
    <property type="entry name" value="LipB"/>
    <property type="match status" value="1"/>
</dbReference>
<name>A0A504U7X1_9HYPH</name>
<dbReference type="AlphaFoldDB" id="A0A504U7X1"/>
<dbReference type="GO" id="GO:0009249">
    <property type="term" value="P:protein lipoylation"/>
    <property type="evidence" value="ECO:0007669"/>
    <property type="project" value="InterPro"/>
</dbReference>
<evidence type="ECO:0000256" key="9">
    <source>
        <dbReference type="PIRSR" id="PIRSR016262-2"/>
    </source>
</evidence>
<evidence type="ECO:0000256" key="10">
    <source>
        <dbReference type="PIRSR" id="PIRSR016262-3"/>
    </source>
</evidence>
<dbReference type="GO" id="GO:0005737">
    <property type="term" value="C:cytoplasm"/>
    <property type="evidence" value="ECO:0007669"/>
    <property type="project" value="UniProtKB-SubCell"/>
</dbReference>
<evidence type="ECO:0000256" key="1">
    <source>
        <dbReference type="ARBA" id="ARBA00004821"/>
    </source>
</evidence>
<protein>
    <recommendedName>
        <fullName evidence="6 7">Octanoyltransferase</fullName>
        <ecNumber evidence="6 7">2.3.1.181</ecNumber>
    </recommendedName>
    <alternativeName>
        <fullName evidence="6">Lipoate-protein ligase B</fullName>
    </alternativeName>
    <alternativeName>
        <fullName evidence="6">Lipoyl/octanoyl transferase</fullName>
    </alternativeName>
    <alternativeName>
        <fullName evidence="6">Octanoyl-[acyl-carrier-protein]-protein N-octanoyltransferase</fullName>
    </alternativeName>
</protein>
<gene>
    <name evidence="6 12" type="primary">lipB</name>
    <name evidence="12" type="ORF">FJQ55_10435</name>
</gene>
<evidence type="ECO:0000256" key="6">
    <source>
        <dbReference type="HAMAP-Rule" id="MF_00013"/>
    </source>
</evidence>
<comment type="function">
    <text evidence="5 6 7">Catalyzes the transfer of endogenously produced octanoic acid from octanoyl-acyl-carrier-protein onto the lipoyl domains of lipoate-dependent enzymes. Lipoyl-ACP can also act as a substrate although octanoyl-ACP is likely to be the physiological substrate.</text>
</comment>
<dbReference type="OrthoDB" id="9787061at2"/>
<keyword evidence="4 6" id="KW-0012">Acyltransferase</keyword>
<dbReference type="PANTHER" id="PTHR10993:SF7">
    <property type="entry name" value="LIPOYLTRANSFERASE 2, MITOCHONDRIAL-RELATED"/>
    <property type="match status" value="1"/>
</dbReference>
<dbReference type="EMBL" id="VFYP01000001">
    <property type="protein sequence ID" value="TPP11208.1"/>
    <property type="molecule type" value="Genomic_DNA"/>
</dbReference>
<evidence type="ECO:0000256" key="3">
    <source>
        <dbReference type="ARBA" id="ARBA00022679"/>
    </source>
</evidence>
<comment type="subcellular location">
    <subcellularLocation>
        <location evidence="6">Cytoplasm</location>
    </subcellularLocation>
</comment>
<dbReference type="Proteomes" id="UP000316429">
    <property type="component" value="Unassembled WGS sequence"/>
</dbReference>
<evidence type="ECO:0000256" key="4">
    <source>
        <dbReference type="ARBA" id="ARBA00023315"/>
    </source>
</evidence>
<reference evidence="12 13" key="1">
    <citation type="submission" date="2019-06" db="EMBL/GenBank/DDBJ databases">
        <title>Rhizobium sp. CL12 isolated from roots of soybean.</title>
        <authorList>
            <person name="Wang C."/>
        </authorList>
    </citation>
    <scope>NUCLEOTIDE SEQUENCE [LARGE SCALE GENOMIC DNA]</scope>
    <source>
        <strain evidence="12 13">CL12</strain>
    </source>
</reference>
<dbReference type="Gene3D" id="3.30.930.10">
    <property type="entry name" value="Bira Bifunctional Protein, Domain 2"/>
    <property type="match status" value="1"/>
</dbReference>
<feature type="binding site" evidence="6 9">
    <location>
        <begin position="166"/>
        <end position="168"/>
    </location>
    <ligand>
        <name>substrate</name>
    </ligand>
</feature>
<dbReference type="PROSITE" id="PS01313">
    <property type="entry name" value="LIPB"/>
    <property type="match status" value="1"/>
</dbReference>
<dbReference type="InterPro" id="IPR000544">
    <property type="entry name" value="Octanoyltransferase"/>
</dbReference>
<evidence type="ECO:0000256" key="2">
    <source>
        <dbReference type="ARBA" id="ARBA00022490"/>
    </source>
</evidence>
<dbReference type="GO" id="GO:0033819">
    <property type="term" value="F:lipoyl(octanoyl) transferase activity"/>
    <property type="evidence" value="ECO:0007669"/>
    <property type="project" value="UniProtKB-EC"/>
</dbReference>
<organism evidence="12 13">
    <name type="scientific">Rhizobium glycinendophyticum</name>
    <dbReference type="NCBI Taxonomy" id="2589807"/>
    <lineage>
        <taxon>Bacteria</taxon>
        <taxon>Pseudomonadati</taxon>
        <taxon>Pseudomonadota</taxon>
        <taxon>Alphaproteobacteria</taxon>
        <taxon>Hyphomicrobiales</taxon>
        <taxon>Rhizobiaceae</taxon>
        <taxon>Rhizobium/Agrobacterium group</taxon>
        <taxon>Rhizobium</taxon>
    </lineage>
</organism>
<dbReference type="UniPathway" id="UPA00538">
    <property type="reaction ID" value="UER00592"/>
</dbReference>
<comment type="pathway">
    <text evidence="1 6 7">Protein modification; protein lipoylation via endogenous pathway; protein N(6)-(lipoyl)lysine from octanoyl-[acyl-carrier-protein]: step 1/2.</text>
</comment>
<dbReference type="NCBIfam" id="TIGR00214">
    <property type="entry name" value="lipB"/>
    <property type="match status" value="1"/>
</dbReference>
<feature type="active site" description="Acyl-thioester intermediate" evidence="6 8">
    <location>
        <position position="197"/>
    </location>
</feature>
<comment type="similarity">
    <text evidence="6 7">Belongs to the LipB family.</text>
</comment>
<feature type="domain" description="BPL/LPL catalytic" evidence="11">
    <location>
        <begin position="47"/>
        <end position="235"/>
    </location>
</feature>
<feature type="binding site" evidence="6 9">
    <location>
        <begin position="179"/>
        <end position="181"/>
    </location>
    <ligand>
        <name>substrate</name>
    </ligand>
</feature>
<accession>A0A504U7X1</accession>
<comment type="caution">
    <text evidence="12">The sequence shown here is derived from an EMBL/GenBank/DDBJ whole genome shotgun (WGS) entry which is preliminary data.</text>
</comment>
<dbReference type="InterPro" id="IPR020605">
    <property type="entry name" value="Octanoyltransferase_CS"/>
</dbReference>
<comment type="catalytic activity">
    <reaction evidence="6 7">
        <text>octanoyl-[ACP] + L-lysyl-[protein] = N(6)-octanoyl-L-lysyl-[protein] + holo-[ACP] + H(+)</text>
        <dbReference type="Rhea" id="RHEA:17665"/>
        <dbReference type="Rhea" id="RHEA-COMP:9636"/>
        <dbReference type="Rhea" id="RHEA-COMP:9685"/>
        <dbReference type="Rhea" id="RHEA-COMP:9752"/>
        <dbReference type="Rhea" id="RHEA-COMP:9928"/>
        <dbReference type="ChEBI" id="CHEBI:15378"/>
        <dbReference type="ChEBI" id="CHEBI:29969"/>
        <dbReference type="ChEBI" id="CHEBI:64479"/>
        <dbReference type="ChEBI" id="CHEBI:78463"/>
        <dbReference type="ChEBI" id="CHEBI:78809"/>
        <dbReference type="EC" id="2.3.1.181"/>
    </reaction>
</comment>
<evidence type="ECO:0000313" key="13">
    <source>
        <dbReference type="Proteomes" id="UP000316429"/>
    </source>
</evidence>
<evidence type="ECO:0000256" key="5">
    <source>
        <dbReference type="ARBA" id="ARBA00024732"/>
    </source>
</evidence>
<dbReference type="NCBIfam" id="NF010921">
    <property type="entry name" value="PRK14341.1"/>
    <property type="match status" value="1"/>
</dbReference>
<dbReference type="PANTHER" id="PTHR10993">
    <property type="entry name" value="OCTANOYLTRANSFERASE"/>
    <property type="match status" value="1"/>
</dbReference>
<dbReference type="PROSITE" id="PS51733">
    <property type="entry name" value="BPL_LPL_CATALYTIC"/>
    <property type="match status" value="1"/>
</dbReference>
<dbReference type="NCBIfam" id="NF010925">
    <property type="entry name" value="PRK14345.1"/>
    <property type="match status" value="1"/>
</dbReference>
<comment type="miscellaneous">
    <text evidence="6">In the reaction, the free carboxyl group of octanoic acid is attached via an amide linkage to the epsilon-amino group of a specific lysine residue of lipoyl domains of lipoate-dependent enzymes.</text>
</comment>
<evidence type="ECO:0000313" key="12">
    <source>
        <dbReference type="EMBL" id="TPP11208.1"/>
    </source>
</evidence>
<dbReference type="Pfam" id="PF21948">
    <property type="entry name" value="LplA-B_cat"/>
    <property type="match status" value="1"/>
</dbReference>
<evidence type="ECO:0000259" key="11">
    <source>
        <dbReference type="PROSITE" id="PS51733"/>
    </source>
</evidence>
<dbReference type="SUPFAM" id="SSF55681">
    <property type="entry name" value="Class II aaRS and biotin synthetases"/>
    <property type="match status" value="1"/>
</dbReference>
<proteinExistence type="inferred from homology"/>
<keyword evidence="3 6" id="KW-0808">Transferase</keyword>
<dbReference type="HAMAP" id="MF_00013">
    <property type="entry name" value="LipB"/>
    <property type="match status" value="1"/>
</dbReference>
<feature type="site" description="Lowers pKa of active site Cys" evidence="6 10">
    <location>
        <position position="163"/>
    </location>
</feature>
<dbReference type="InterPro" id="IPR004143">
    <property type="entry name" value="BPL_LPL_catalytic"/>
</dbReference>
<feature type="binding site" evidence="6 9">
    <location>
        <begin position="86"/>
        <end position="93"/>
    </location>
    <ligand>
        <name>substrate</name>
    </ligand>
</feature>
<dbReference type="PIRSF" id="PIRSF016262">
    <property type="entry name" value="LPLase"/>
    <property type="match status" value="1"/>
</dbReference>
<dbReference type="InterPro" id="IPR045864">
    <property type="entry name" value="aa-tRNA-synth_II/BPL/LPL"/>
</dbReference>
<evidence type="ECO:0000256" key="7">
    <source>
        <dbReference type="PIRNR" id="PIRNR016262"/>
    </source>
</evidence>